<keyword evidence="2" id="KW-1185">Reference proteome</keyword>
<evidence type="ECO:0000313" key="2">
    <source>
        <dbReference type="Proteomes" id="UP000823674"/>
    </source>
</evidence>
<protein>
    <submittedName>
        <fullName evidence="1">Uncharacterized protein</fullName>
    </submittedName>
</protein>
<name>A0ABQ7MP14_BRACM</name>
<dbReference type="Proteomes" id="UP000823674">
    <property type="component" value="Chromosome A04"/>
</dbReference>
<dbReference type="InterPro" id="IPR042316">
    <property type="entry name" value="IRKI-like"/>
</dbReference>
<organism evidence="1 2">
    <name type="scientific">Brassica rapa subsp. trilocularis</name>
    <dbReference type="NCBI Taxonomy" id="1813537"/>
    <lineage>
        <taxon>Eukaryota</taxon>
        <taxon>Viridiplantae</taxon>
        <taxon>Streptophyta</taxon>
        <taxon>Embryophyta</taxon>
        <taxon>Tracheophyta</taxon>
        <taxon>Spermatophyta</taxon>
        <taxon>Magnoliopsida</taxon>
        <taxon>eudicotyledons</taxon>
        <taxon>Gunneridae</taxon>
        <taxon>Pentapetalae</taxon>
        <taxon>rosids</taxon>
        <taxon>malvids</taxon>
        <taxon>Brassicales</taxon>
        <taxon>Brassicaceae</taxon>
        <taxon>Brassiceae</taxon>
        <taxon>Brassica</taxon>
    </lineage>
</organism>
<dbReference type="PANTHER" id="PTHR31029">
    <property type="entry name" value="CYCLIN-DEPENDENT KINASE-LIKE PROTEIN"/>
    <property type="match status" value="1"/>
</dbReference>
<dbReference type="EMBL" id="JADBGQ010000004">
    <property type="protein sequence ID" value="KAG5400432.1"/>
    <property type="molecule type" value="Genomic_DNA"/>
</dbReference>
<reference evidence="1 2" key="1">
    <citation type="submission" date="2021-03" db="EMBL/GenBank/DDBJ databases">
        <authorList>
            <person name="King G.J."/>
            <person name="Bancroft I."/>
            <person name="Baten A."/>
            <person name="Bloomfield J."/>
            <person name="Borpatragohain P."/>
            <person name="He Z."/>
            <person name="Irish N."/>
            <person name="Irwin J."/>
            <person name="Liu K."/>
            <person name="Mauleon R.P."/>
            <person name="Moore J."/>
            <person name="Morris R."/>
            <person name="Ostergaard L."/>
            <person name="Wang B."/>
            <person name="Wells R."/>
        </authorList>
    </citation>
    <scope>NUCLEOTIDE SEQUENCE [LARGE SCALE GENOMIC DNA]</scope>
    <source>
        <strain evidence="1">R-o-18</strain>
        <tissue evidence="1">Leaf</tissue>
    </source>
</reference>
<comment type="caution">
    <text evidence="1">The sequence shown here is derived from an EMBL/GenBank/DDBJ whole genome shotgun (WGS) entry which is preliminary data.</text>
</comment>
<accession>A0ABQ7MP14</accession>
<evidence type="ECO:0000313" key="1">
    <source>
        <dbReference type="EMBL" id="KAG5400432.1"/>
    </source>
</evidence>
<sequence>MTPTTNTGEQSPRQFSVVSLESHNNNNPYFISSPNIIIKSIFQSEKTQTLFRRFPSAAVFLLLRLRRRGFQRRAVAQQQQETEHPCSVQRWDHPAVPRLGVGISLFDQSPEQSSRVADSQLRTVGGKVYERLSLLLQPFDVKINSFAKNPKSLISYLEAILSRAFFENFELLSFQVSENGSTRILNPSDRCESNYASFNVLMELTWDEVLSRGTKHFSEKFSRFCDRKNECHVTSMLCWNRAWPEPLLQLKKNGMIFAITSALSHAGLEPSNLIVGSDVPKRNKWTGVRLFGRNSLHYIGITPNPYQQAISVIGKTLLVFDEDNLIP</sequence>
<gene>
    <name evidence="1" type="primary">A04g503230.1_BraROA</name>
    <name evidence="1" type="ORF">IGI04_015039</name>
</gene>
<proteinExistence type="predicted"/>
<dbReference type="PANTHER" id="PTHR31029:SF10">
    <property type="entry name" value="GENOME ASSEMBLY, CHROMOSOME: A01"/>
    <property type="match status" value="1"/>
</dbReference>